<organism evidence="2 3">
    <name type="scientific">Bradyrhizobium sediminis</name>
    <dbReference type="NCBI Taxonomy" id="2840469"/>
    <lineage>
        <taxon>Bacteria</taxon>
        <taxon>Pseudomonadati</taxon>
        <taxon>Pseudomonadota</taxon>
        <taxon>Alphaproteobacteria</taxon>
        <taxon>Hyphomicrobiales</taxon>
        <taxon>Nitrobacteraceae</taxon>
        <taxon>Bradyrhizobium</taxon>
    </lineage>
</organism>
<dbReference type="KEGG" id="bsei:KMZ68_13835"/>
<dbReference type="Proteomes" id="UP000680805">
    <property type="component" value="Chromosome"/>
</dbReference>
<protein>
    <submittedName>
        <fullName evidence="2">Uncharacterized protein</fullName>
    </submittedName>
</protein>
<sequence length="88" mass="9079">MTNEGIAPVQPSHAKTSHDGLPWPGGRTLGNVAPGEFTSALMAWGIPGASHANGRSANAEAYAKHIQRIRTEGAQAAENAFMAEAAAK</sequence>
<evidence type="ECO:0000313" key="3">
    <source>
        <dbReference type="Proteomes" id="UP000680805"/>
    </source>
</evidence>
<proteinExistence type="predicted"/>
<dbReference type="RefSeq" id="WP_215611863.1">
    <property type="nucleotide sequence ID" value="NZ_CP076135.1"/>
</dbReference>
<gene>
    <name evidence="2" type="ORF">KMZ68_13835</name>
</gene>
<dbReference type="EMBL" id="CP076135">
    <property type="protein sequence ID" value="QWG16125.1"/>
    <property type="molecule type" value="Genomic_DNA"/>
</dbReference>
<evidence type="ECO:0000256" key="1">
    <source>
        <dbReference type="SAM" id="MobiDB-lite"/>
    </source>
</evidence>
<evidence type="ECO:0000313" key="2">
    <source>
        <dbReference type="EMBL" id="QWG16125.1"/>
    </source>
</evidence>
<accession>A0A975RQ39</accession>
<feature type="region of interest" description="Disordered" evidence="1">
    <location>
        <begin position="1"/>
        <end position="29"/>
    </location>
</feature>
<reference evidence="2" key="1">
    <citation type="submission" date="2021-06" db="EMBL/GenBank/DDBJ databases">
        <title>Bradyrhizobium sp. S2-11-2 Genome sequencing.</title>
        <authorList>
            <person name="Jin L."/>
        </authorList>
    </citation>
    <scope>NUCLEOTIDE SEQUENCE</scope>
    <source>
        <strain evidence="2">S2-11-2</strain>
    </source>
</reference>
<name>A0A975RQ39_9BRAD</name>
<dbReference type="AlphaFoldDB" id="A0A975RQ39"/>